<dbReference type="GeneID" id="9681864"/>
<dbReference type="RefSeq" id="XP_003056222.1">
    <property type="nucleotide sequence ID" value="XM_003056176.1"/>
</dbReference>
<evidence type="ECO:0000313" key="2">
    <source>
        <dbReference type="Proteomes" id="UP000001876"/>
    </source>
</evidence>
<dbReference type="Proteomes" id="UP000001876">
    <property type="component" value="Unassembled WGS sequence"/>
</dbReference>
<proteinExistence type="predicted"/>
<evidence type="ECO:0000313" key="1">
    <source>
        <dbReference type="EMBL" id="EEH59598.1"/>
    </source>
</evidence>
<dbReference type="AlphaFoldDB" id="C1MJJ5"/>
<accession>C1MJJ5</accession>
<gene>
    <name evidence="1" type="ORF">MICPUCDRAFT_54982</name>
</gene>
<dbReference type="KEGG" id="mpp:MICPUCDRAFT_54982"/>
<protein>
    <submittedName>
        <fullName evidence="1">Predicted protein</fullName>
    </submittedName>
</protein>
<name>C1MJJ5_MICPC</name>
<organism evidence="2">
    <name type="scientific">Micromonas pusilla (strain CCMP1545)</name>
    <name type="common">Picoplanktonic green alga</name>
    <dbReference type="NCBI Taxonomy" id="564608"/>
    <lineage>
        <taxon>Eukaryota</taxon>
        <taxon>Viridiplantae</taxon>
        <taxon>Chlorophyta</taxon>
        <taxon>Mamiellophyceae</taxon>
        <taxon>Mamiellales</taxon>
        <taxon>Mamiellaceae</taxon>
        <taxon>Micromonas</taxon>
    </lineage>
</organism>
<reference evidence="1 2" key="1">
    <citation type="journal article" date="2009" name="Science">
        <title>Green evolution and dynamic adaptations revealed by genomes of the marine picoeukaryotes Micromonas.</title>
        <authorList>
            <person name="Worden A.Z."/>
            <person name="Lee J.H."/>
            <person name="Mock T."/>
            <person name="Rouze P."/>
            <person name="Simmons M.P."/>
            <person name="Aerts A.L."/>
            <person name="Allen A.E."/>
            <person name="Cuvelier M.L."/>
            <person name="Derelle E."/>
            <person name="Everett M.V."/>
            <person name="Foulon E."/>
            <person name="Grimwood J."/>
            <person name="Gundlach H."/>
            <person name="Henrissat B."/>
            <person name="Napoli C."/>
            <person name="McDonald S.M."/>
            <person name="Parker M.S."/>
            <person name="Rombauts S."/>
            <person name="Salamov A."/>
            <person name="Von Dassow P."/>
            <person name="Badger J.H."/>
            <person name="Coutinho P.M."/>
            <person name="Demir E."/>
            <person name="Dubchak I."/>
            <person name="Gentemann C."/>
            <person name="Eikrem W."/>
            <person name="Gready J.E."/>
            <person name="John U."/>
            <person name="Lanier W."/>
            <person name="Lindquist E.A."/>
            <person name="Lucas S."/>
            <person name="Mayer K.F."/>
            <person name="Moreau H."/>
            <person name="Not F."/>
            <person name="Otillar R."/>
            <person name="Panaud O."/>
            <person name="Pangilinan J."/>
            <person name="Paulsen I."/>
            <person name="Piegu B."/>
            <person name="Poliakov A."/>
            <person name="Robbens S."/>
            <person name="Schmutz J."/>
            <person name="Toulza E."/>
            <person name="Wyss T."/>
            <person name="Zelensky A."/>
            <person name="Zhou K."/>
            <person name="Armbrust E.V."/>
            <person name="Bhattacharya D."/>
            <person name="Goodenough U.W."/>
            <person name="Van de Peer Y."/>
            <person name="Grigoriev I.V."/>
        </authorList>
    </citation>
    <scope>NUCLEOTIDE SEQUENCE [LARGE SCALE GENOMIC DNA]</scope>
    <source>
        <strain evidence="1 2">CCMP1545</strain>
    </source>
</reference>
<dbReference type="EMBL" id="GG663736">
    <property type="protein sequence ID" value="EEH59598.1"/>
    <property type="molecule type" value="Genomic_DNA"/>
</dbReference>
<sequence>MPFNSASDAFQLHPDVRSYGTILSGGGGHDARRLLRLRGRVLTFLDAHGKWSLVDAFVMILFQAAFQFHLELRGDDGGDGGHGSANSLRCVHIYTGPIYDDRVRAVNAVSY</sequence>
<keyword evidence="2" id="KW-1185">Reference proteome</keyword>